<evidence type="ECO:0000313" key="2">
    <source>
        <dbReference type="EMBL" id="ESR23215.1"/>
    </source>
</evidence>
<dbReference type="Proteomes" id="UP000017819">
    <property type="component" value="Unassembled WGS sequence"/>
</dbReference>
<organism evidence="2 3">
    <name type="scientific">Lutibaculum baratangense AMV1</name>
    <dbReference type="NCBI Taxonomy" id="631454"/>
    <lineage>
        <taxon>Bacteria</taxon>
        <taxon>Pseudomonadati</taxon>
        <taxon>Pseudomonadota</taxon>
        <taxon>Alphaproteobacteria</taxon>
        <taxon>Hyphomicrobiales</taxon>
        <taxon>Tepidamorphaceae</taxon>
        <taxon>Lutibaculum</taxon>
    </lineage>
</organism>
<dbReference type="EMBL" id="AWXZ01000039">
    <property type="protein sequence ID" value="ESR23215.1"/>
    <property type="molecule type" value="Genomic_DNA"/>
</dbReference>
<protein>
    <submittedName>
        <fullName evidence="2">Uncharacterized protein</fullName>
    </submittedName>
</protein>
<dbReference type="STRING" id="631454.N177_3283"/>
<keyword evidence="3" id="KW-1185">Reference proteome</keyword>
<feature type="compositionally biased region" description="Basic and acidic residues" evidence="1">
    <location>
        <begin position="124"/>
        <end position="137"/>
    </location>
</feature>
<accession>V4RIW3</accession>
<gene>
    <name evidence="2" type="ORF">N177_3283</name>
</gene>
<evidence type="ECO:0000256" key="1">
    <source>
        <dbReference type="SAM" id="MobiDB-lite"/>
    </source>
</evidence>
<dbReference type="AlphaFoldDB" id="V4RIW3"/>
<sequence length="144" mass="15914">MMGHPTRDDAKHLDERQTALVERSRHPGVKNVDSEELASIERDLRAEREAARRGHGSDGGGDGRSAGRRSQILTHAVKRVARERGRRERHLDRNDLRQFAADVMGQEMDKGGPKRGTTKGFAEAARDVEPGETDKGRNSPIGAN</sequence>
<feature type="compositionally biased region" description="Basic and acidic residues" evidence="1">
    <location>
        <begin position="1"/>
        <end position="25"/>
    </location>
</feature>
<reference evidence="2 3" key="1">
    <citation type="journal article" date="2014" name="Genome Announc.">
        <title>Draft Genome Sequence of Lutibaculum baratangense Strain AMV1T, Isolated from a Mud Volcano in Andamans, India.</title>
        <authorList>
            <person name="Singh A."/>
            <person name="Sreenivas A."/>
            <person name="Sathyanarayana Reddy G."/>
            <person name="Pinnaka A.K."/>
            <person name="Shivaji S."/>
        </authorList>
    </citation>
    <scope>NUCLEOTIDE SEQUENCE [LARGE SCALE GENOMIC DNA]</scope>
    <source>
        <strain evidence="2 3">AMV1</strain>
    </source>
</reference>
<feature type="compositionally biased region" description="Basic and acidic residues" evidence="1">
    <location>
        <begin position="39"/>
        <end position="56"/>
    </location>
</feature>
<proteinExistence type="predicted"/>
<feature type="compositionally biased region" description="Basic and acidic residues" evidence="1">
    <location>
        <begin position="80"/>
        <end position="96"/>
    </location>
</feature>
<evidence type="ECO:0000313" key="3">
    <source>
        <dbReference type="Proteomes" id="UP000017819"/>
    </source>
</evidence>
<name>V4RIW3_9HYPH</name>
<feature type="region of interest" description="Disordered" evidence="1">
    <location>
        <begin position="1"/>
        <end position="144"/>
    </location>
</feature>
<comment type="caution">
    <text evidence="2">The sequence shown here is derived from an EMBL/GenBank/DDBJ whole genome shotgun (WGS) entry which is preliminary data.</text>
</comment>